<keyword evidence="1" id="KW-0472">Membrane</keyword>
<sequence length="101" mass="11620">MFVIVSHDRKTEEVSGGFKQSRYSRYELGITKYLRACYGIQYALVLMVFIIVFCSLLVSCFLVWDRVKNKKTTCLVVLCRGLNNGIMVRVPNRLNNSGYPD</sequence>
<dbReference type="AlphaFoldDB" id="A0A8D8TGD2"/>
<keyword evidence="1" id="KW-0812">Transmembrane</keyword>
<organism evidence="2">
    <name type="scientific">Cacopsylla melanoneura</name>
    <dbReference type="NCBI Taxonomy" id="428564"/>
    <lineage>
        <taxon>Eukaryota</taxon>
        <taxon>Metazoa</taxon>
        <taxon>Ecdysozoa</taxon>
        <taxon>Arthropoda</taxon>
        <taxon>Hexapoda</taxon>
        <taxon>Insecta</taxon>
        <taxon>Pterygota</taxon>
        <taxon>Neoptera</taxon>
        <taxon>Paraneoptera</taxon>
        <taxon>Hemiptera</taxon>
        <taxon>Sternorrhyncha</taxon>
        <taxon>Psylloidea</taxon>
        <taxon>Psyllidae</taxon>
        <taxon>Psyllinae</taxon>
        <taxon>Cacopsylla</taxon>
    </lineage>
</organism>
<protein>
    <submittedName>
        <fullName evidence="2">Uncharacterized protein</fullName>
    </submittedName>
</protein>
<keyword evidence="1" id="KW-1133">Transmembrane helix</keyword>
<evidence type="ECO:0000256" key="1">
    <source>
        <dbReference type="SAM" id="Phobius"/>
    </source>
</evidence>
<evidence type="ECO:0000313" key="2">
    <source>
        <dbReference type="EMBL" id="CAG6685650.1"/>
    </source>
</evidence>
<accession>A0A8D8TGD2</accession>
<feature type="transmembrane region" description="Helical" evidence="1">
    <location>
        <begin position="42"/>
        <end position="64"/>
    </location>
</feature>
<dbReference type="EMBL" id="HBUF01272797">
    <property type="protein sequence ID" value="CAG6685650.1"/>
    <property type="molecule type" value="Transcribed_RNA"/>
</dbReference>
<name>A0A8D8TGD2_9HEMI</name>
<reference evidence="2" key="1">
    <citation type="submission" date="2021-05" db="EMBL/GenBank/DDBJ databases">
        <authorList>
            <person name="Alioto T."/>
            <person name="Alioto T."/>
            <person name="Gomez Garrido J."/>
        </authorList>
    </citation>
    <scope>NUCLEOTIDE SEQUENCE</scope>
</reference>
<proteinExistence type="predicted"/>